<comment type="similarity">
    <text evidence="2 7 8">In the C-terminal section; belongs to the purine/pyrimidine phosphoribosyltransferase family.</text>
</comment>
<feature type="binding site" evidence="7">
    <location>
        <position position="362"/>
    </location>
    <ligand>
        <name>Mg(2+)</name>
        <dbReference type="ChEBI" id="CHEBI:18420"/>
    </ligand>
</feature>
<dbReference type="PIRSF" id="PIRSF000485">
    <property type="entry name" value="Amd_phspho_trans"/>
    <property type="match status" value="1"/>
</dbReference>
<dbReference type="CDD" id="cd00715">
    <property type="entry name" value="GPATase_N"/>
    <property type="match status" value="1"/>
</dbReference>
<dbReference type="InterPro" id="IPR029057">
    <property type="entry name" value="PRTase-like"/>
</dbReference>
<feature type="domain" description="Glutamine amidotransferase type-2" evidence="9">
    <location>
        <begin position="18"/>
        <end position="236"/>
    </location>
</feature>
<dbReference type="GO" id="GO:0004044">
    <property type="term" value="F:amidophosphoribosyltransferase activity"/>
    <property type="evidence" value="ECO:0007669"/>
    <property type="project" value="UniProtKB-EC"/>
</dbReference>
<dbReference type="Pfam" id="PF00156">
    <property type="entry name" value="Pribosyltran"/>
    <property type="match status" value="1"/>
</dbReference>
<dbReference type="Gene3D" id="3.40.50.2020">
    <property type="match status" value="1"/>
</dbReference>
<feature type="binding site" evidence="7">
    <location>
        <position position="252"/>
    </location>
    <ligand>
        <name>[4Fe-4S] cluster</name>
        <dbReference type="ChEBI" id="CHEBI:49883"/>
    </ligand>
</feature>
<keyword evidence="6 7" id="KW-0315">Glutamine amidotransferase</keyword>
<dbReference type="HAMAP" id="MF_01931">
    <property type="entry name" value="PurF"/>
    <property type="match status" value="1"/>
</dbReference>
<evidence type="ECO:0000256" key="7">
    <source>
        <dbReference type="HAMAP-Rule" id="MF_01931"/>
    </source>
</evidence>
<organism evidence="10 11">
    <name type="scientific">Virgibacillus litoralis</name>
    <dbReference type="NCBI Taxonomy" id="578221"/>
    <lineage>
        <taxon>Bacteria</taxon>
        <taxon>Bacillati</taxon>
        <taxon>Bacillota</taxon>
        <taxon>Bacilli</taxon>
        <taxon>Bacillales</taxon>
        <taxon>Bacillaceae</taxon>
        <taxon>Virgibacillus</taxon>
    </lineage>
</organism>
<dbReference type="PROSITE" id="PS51278">
    <property type="entry name" value="GATASE_TYPE_2"/>
    <property type="match status" value="1"/>
</dbReference>
<comment type="catalytic activity">
    <reaction evidence="7 8">
        <text>5-phospho-beta-D-ribosylamine + L-glutamate + diphosphate = 5-phospho-alpha-D-ribose 1-diphosphate + L-glutamine + H2O</text>
        <dbReference type="Rhea" id="RHEA:14905"/>
        <dbReference type="ChEBI" id="CHEBI:15377"/>
        <dbReference type="ChEBI" id="CHEBI:29985"/>
        <dbReference type="ChEBI" id="CHEBI:33019"/>
        <dbReference type="ChEBI" id="CHEBI:58017"/>
        <dbReference type="ChEBI" id="CHEBI:58359"/>
        <dbReference type="ChEBI" id="CHEBI:58681"/>
        <dbReference type="EC" id="2.4.2.14"/>
    </reaction>
</comment>
<dbReference type="Proteomes" id="UP001519328">
    <property type="component" value="Unassembled WGS sequence"/>
</dbReference>
<protein>
    <recommendedName>
        <fullName evidence="7">Amidophosphoribosyltransferase</fullName>
        <shortName evidence="7">ATase</shortName>
        <ecNumber evidence="7">2.4.2.14</ecNumber>
    </recommendedName>
    <alternativeName>
        <fullName evidence="7">Glutamine phosphoribosylpyrophosphate amidotransferase</fullName>
        <shortName evidence="7">GPATase</shortName>
    </alternativeName>
</protein>
<dbReference type="EC" id="2.4.2.14" evidence="7"/>
<comment type="cofactor">
    <cofactor evidence="7">
        <name>[4Fe-4S] cluster</name>
        <dbReference type="ChEBI" id="CHEBI:49883"/>
    </cofactor>
    <text evidence="7">Binds 1 [4Fe-4S] cluster per subunit.</text>
</comment>
<feature type="binding site" evidence="7">
    <location>
        <position position="455"/>
    </location>
    <ligand>
        <name>[4Fe-4S] cluster</name>
        <dbReference type="ChEBI" id="CHEBI:49883"/>
    </ligand>
</feature>
<keyword evidence="4 7" id="KW-0808">Transferase</keyword>
<dbReference type="InterPro" id="IPR029055">
    <property type="entry name" value="Ntn_hydrolases_N"/>
</dbReference>
<evidence type="ECO:0000313" key="11">
    <source>
        <dbReference type="Proteomes" id="UP001519328"/>
    </source>
</evidence>
<dbReference type="EMBL" id="JAGGKK010000004">
    <property type="protein sequence ID" value="MBP1948231.1"/>
    <property type="molecule type" value="Genomic_DNA"/>
</dbReference>
<dbReference type="Gene3D" id="3.60.20.10">
    <property type="entry name" value="Glutamine Phosphoribosylpyrophosphate, subunit 1, domain 1"/>
    <property type="match status" value="1"/>
</dbReference>
<keyword evidence="7" id="KW-0004">4Fe-4S</keyword>
<dbReference type="InterPro" id="IPR000836">
    <property type="entry name" value="PRTase_dom"/>
</dbReference>
<evidence type="ECO:0000256" key="2">
    <source>
        <dbReference type="ARBA" id="ARBA00010138"/>
    </source>
</evidence>
<comment type="cofactor">
    <cofactor evidence="7">
        <name>Mg(2+)</name>
        <dbReference type="ChEBI" id="CHEBI:18420"/>
    </cofactor>
    <text evidence="7">Binds 1 Mg(2+) ion per subunit.</text>
</comment>
<keyword evidence="7" id="KW-0460">Magnesium</keyword>
<keyword evidence="11" id="KW-1185">Reference proteome</keyword>
<reference evidence="10 11" key="1">
    <citation type="submission" date="2021-03" db="EMBL/GenBank/DDBJ databases">
        <title>Genomic Encyclopedia of Type Strains, Phase IV (KMG-IV): sequencing the most valuable type-strain genomes for metagenomic binning, comparative biology and taxonomic classification.</title>
        <authorList>
            <person name="Goeker M."/>
        </authorList>
    </citation>
    <scope>NUCLEOTIDE SEQUENCE [LARGE SCALE GENOMIC DNA]</scope>
    <source>
        <strain evidence="10 11">DSM 21085</strain>
    </source>
</reference>
<evidence type="ECO:0000256" key="4">
    <source>
        <dbReference type="ARBA" id="ARBA00022679"/>
    </source>
</evidence>
<evidence type="ECO:0000259" key="9">
    <source>
        <dbReference type="PROSITE" id="PS51278"/>
    </source>
</evidence>
<comment type="pathway">
    <text evidence="1 7 8">Purine metabolism; IMP biosynthesis via de novo pathway; N(1)-(5-phospho-D-ribosyl)glycinamide from 5-phospho-alpha-D-ribose 1-diphosphate: step 1/2.</text>
</comment>
<dbReference type="InterPro" id="IPR017932">
    <property type="entry name" value="GATase_2_dom"/>
</dbReference>
<feature type="binding site" evidence="7">
    <location>
        <position position="299"/>
    </location>
    <ligand>
        <name>Mg(2+)</name>
        <dbReference type="ChEBI" id="CHEBI:18420"/>
    </ligand>
</feature>
<dbReference type="NCBIfam" id="TIGR01134">
    <property type="entry name" value="purF"/>
    <property type="match status" value="1"/>
</dbReference>
<sequence>MERSYSMLAEIKGINEECGVFGIWGHEKAAELTYYGLHSMQHRGQEGAGIVVNDGMELKAHKGLGLVNDVFKHAKFSELTGNVAVGHVRYSTQGGKGIENVQPLLFRSQTGSMALAHNGNLMNEQKLRGELEDEGSILQTSSDTEVLAHLIRRNGMETNEKSISSALNKVVGAYAYLILKEDKMFAALDPSGIRPLSIGKLGDAYVVASETCAFDQIGATFIREVLPGELVTISDKGIESTRFAMREQRRMCAMEYVYLSRPDSDLNEVNVHASRKRMGIELAKESPAEADMVIGVPDSSISAAIGFAEESGLPYEMGIIKNRYVGRTFIQPSQELREQGVKLKLAPVRGIVEGKRIVMIDDSIVRGTTSRRIVQMLKDAGAKEVHVRIASPSIQNPCYYGIDMSTRKELIAANNSIDEICEIIGSESISYLSIDGLEKAIIKDKTLHQGICAACMTGNYPVKEDGQTEISYTRC</sequence>
<dbReference type="SUPFAM" id="SSF53271">
    <property type="entry name" value="PRTase-like"/>
    <property type="match status" value="1"/>
</dbReference>
<dbReference type="PANTHER" id="PTHR11907">
    <property type="entry name" value="AMIDOPHOSPHORIBOSYLTRANSFERASE"/>
    <property type="match status" value="1"/>
</dbReference>
<dbReference type="InterPro" id="IPR035584">
    <property type="entry name" value="PurF_N"/>
</dbReference>
<keyword evidence="5 7" id="KW-0658">Purine biosynthesis</keyword>
<feature type="active site" description="Nucleophile" evidence="7">
    <location>
        <position position="18"/>
    </location>
</feature>
<keyword evidence="7" id="KW-0479">Metal-binding</keyword>
<evidence type="ECO:0000256" key="8">
    <source>
        <dbReference type="PIRNR" id="PIRNR000485"/>
    </source>
</evidence>
<comment type="caution">
    <text evidence="10">The sequence shown here is derived from an EMBL/GenBank/DDBJ whole genome shotgun (WGS) entry which is preliminary data.</text>
</comment>
<keyword evidence="7" id="KW-0411">Iron-sulfur</keyword>
<dbReference type="Pfam" id="PF13522">
    <property type="entry name" value="GATase_6"/>
    <property type="match status" value="1"/>
</dbReference>
<evidence type="ECO:0000256" key="6">
    <source>
        <dbReference type="ARBA" id="ARBA00022962"/>
    </source>
</evidence>
<evidence type="ECO:0000256" key="3">
    <source>
        <dbReference type="ARBA" id="ARBA00022676"/>
    </source>
</evidence>
<keyword evidence="7" id="KW-0408">Iron</keyword>
<feature type="binding site" evidence="7">
    <location>
        <position position="361"/>
    </location>
    <ligand>
        <name>Mg(2+)</name>
        <dbReference type="ChEBI" id="CHEBI:18420"/>
    </ligand>
</feature>
<name>A0ABS4HBF9_9BACI</name>
<evidence type="ECO:0000313" key="10">
    <source>
        <dbReference type="EMBL" id="MBP1948231.1"/>
    </source>
</evidence>
<feature type="binding site" evidence="7">
    <location>
        <position position="452"/>
    </location>
    <ligand>
        <name>[4Fe-4S] cluster</name>
        <dbReference type="ChEBI" id="CHEBI:49883"/>
    </ligand>
</feature>
<dbReference type="SUPFAM" id="SSF56235">
    <property type="entry name" value="N-terminal nucleophile aminohydrolases (Ntn hydrolases)"/>
    <property type="match status" value="1"/>
</dbReference>
<keyword evidence="3 7" id="KW-0328">Glycosyltransferase</keyword>
<dbReference type="InterPro" id="IPR005854">
    <property type="entry name" value="PurF"/>
</dbReference>
<accession>A0ABS4HBF9</accession>
<evidence type="ECO:0000256" key="1">
    <source>
        <dbReference type="ARBA" id="ARBA00005209"/>
    </source>
</evidence>
<evidence type="ECO:0000256" key="5">
    <source>
        <dbReference type="ARBA" id="ARBA00022755"/>
    </source>
</evidence>
<dbReference type="CDD" id="cd06223">
    <property type="entry name" value="PRTases_typeI"/>
    <property type="match status" value="1"/>
</dbReference>
<gene>
    <name evidence="7" type="primary">purF</name>
    <name evidence="10" type="ORF">J2Z82_001162</name>
</gene>
<feature type="binding site" evidence="7">
    <location>
        <position position="398"/>
    </location>
    <ligand>
        <name>[4Fe-4S] cluster</name>
        <dbReference type="ChEBI" id="CHEBI:49883"/>
    </ligand>
</feature>
<proteinExistence type="inferred from homology"/>
<comment type="function">
    <text evidence="7">Catalyzes the formation of phosphoribosylamine from phosphoribosylpyrophosphate (PRPP) and glutamine.</text>
</comment>